<feature type="domain" description="AMP-binding enzyme C-terminal" evidence="7">
    <location>
        <begin position="495"/>
        <end position="568"/>
    </location>
</feature>
<dbReference type="GO" id="GO:0006085">
    <property type="term" value="P:acetyl-CoA biosynthetic process"/>
    <property type="evidence" value="ECO:0007669"/>
    <property type="project" value="TreeGrafter"/>
</dbReference>
<feature type="domain" description="AMP-dependent synthetase/ligase" evidence="6">
    <location>
        <begin position="97"/>
        <end position="442"/>
    </location>
</feature>
<dbReference type="Pfam" id="PF00501">
    <property type="entry name" value="AMP-binding"/>
    <property type="match status" value="1"/>
</dbReference>
<name>A0A031LIP2_9CREN</name>
<dbReference type="PANTHER" id="PTHR24095">
    <property type="entry name" value="ACETYL-COENZYME A SYNTHETASE"/>
    <property type="match status" value="1"/>
</dbReference>
<dbReference type="InterPro" id="IPR045851">
    <property type="entry name" value="AMP-bd_C_sf"/>
</dbReference>
<dbReference type="Gene3D" id="3.30.300.30">
    <property type="match status" value="1"/>
</dbReference>
<organism evidence="9 10">
    <name type="scientific">Candidatus Acidianus copahuensis</name>
    <dbReference type="NCBI Taxonomy" id="1160895"/>
    <lineage>
        <taxon>Archaea</taxon>
        <taxon>Thermoproteota</taxon>
        <taxon>Thermoprotei</taxon>
        <taxon>Sulfolobales</taxon>
        <taxon>Sulfolobaceae</taxon>
        <taxon>Acidianus</taxon>
    </lineage>
</organism>
<comment type="similarity">
    <text evidence="1">Belongs to the ATP-dependent AMP-binding enzyme family.</text>
</comment>
<dbReference type="GO" id="GO:0003987">
    <property type="term" value="F:acetate-CoA ligase activity"/>
    <property type="evidence" value="ECO:0007669"/>
    <property type="project" value="UniProtKB-EC"/>
</dbReference>
<evidence type="ECO:0000256" key="4">
    <source>
        <dbReference type="ARBA" id="ARBA00022741"/>
    </source>
</evidence>
<dbReference type="Pfam" id="PF16177">
    <property type="entry name" value="ACAS_N"/>
    <property type="match status" value="1"/>
</dbReference>
<dbReference type="OrthoDB" id="371752at2157"/>
<dbReference type="PROSITE" id="PS00455">
    <property type="entry name" value="AMP_BINDING"/>
    <property type="match status" value="1"/>
</dbReference>
<evidence type="ECO:0000313" key="9">
    <source>
        <dbReference type="EMBL" id="EZQ02007.1"/>
    </source>
</evidence>
<evidence type="ECO:0000259" key="6">
    <source>
        <dbReference type="Pfam" id="PF00501"/>
    </source>
</evidence>
<keyword evidence="3" id="KW-0436">Ligase</keyword>
<proteinExistence type="inferred from homology"/>
<dbReference type="Gene3D" id="3.40.50.12780">
    <property type="entry name" value="N-terminal domain of ligase-like"/>
    <property type="match status" value="1"/>
</dbReference>
<evidence type="ECO:0000313" key="10">
    <source>
        <dbReference type="Proteomes" id="UP000024332"/>
    </source>
</evidence>
<dbReference type="SUPFAM" id="SSF56801">
    <property type="entry name" value="Acetyl-CoA synthetase-like"/>
    <property type="match status" value="1"/>
</dbReference>
<dbReference type="RefSeq" id="WP_048100397.1">
    <property type="nucleotide sequence ID" value="NZ_JFZT01000057.1"/>
</dbReference>
<keyword evidence="5" id="KW-0067">ATP-binding</keyword>
<evidence type="ECO:0000259" key="8">
    <source>
        <dbReference type="Pfam" id="PF16177"/>
    </source>
</evidence>
<keyword evidence="10" id="KW-1185">Reference proteome</keyword>
<reference evidence="9 10" key="1">
    <citation type="submission" date="2014-03" db="EMBL/GenBank/DDBJ databases">
        <title>Draft genome sequence of the novel thermoacidophilic archaea Acidianus copahuensis ALE1 strain, isolated from Copahue volcanic area in Neuquen Argentina.</title>
        <authorList>
            <person name="Urbieta M.S."/>
            <person name="Rascovan N."/>
            <person name="Castro C."/>
            <person name="Revale S."/>
            <person name="Giaveno M.A."/>
            <person name="Vazquez M.P."/>
            <person name="Donati E.R."/>
        </authorList>
    </citation>
    <scope>NUCLEOTIDE SEQUENCE [LARGE SCALE GENOMIC DNA]</scope>
    <source>
        <strain evidence="9 10">ALE1</strain>
    </source>
</reference>
<dbReference type="PANTHER" id="PTHR24095:SF14">
    <property type="entry name" value="ACETYL-COENZYME A SYNTHETASE 1"/>
    <property type="match status" value="1"/>
</dbReference>
<evidence type="ECO:0000256" key="3">
    <source>
        <dbReference type="ARBA" id="ARBA00022598"/>
    </source>
</evidence>
<dbReference type="InterPro" id="IPR020845">
    <property type="entry name" value="AMP-binding_CS"/>
</dbReference>
<dbReference type="Proteomes" id="UP000024332">
    <property type="component" value="Unassembled WGS sequence"/>
</dbReference>
<feature type="domain" description="Acetyl-coenzyme A synthetase N-terminal" evidence="8">
    <location>
        <begin position="36"/>
        <end position="79"/>
    </location>
</feature>
<sequence length="603" mass="68169">MKWIPTREWIAESNVKRYMEEKGIPDLNGFISHTWTEEFWDNLVHILNIQFDVPYSKVLDLSGGKQWAKWFIGGKLNITSSFPEGSQVYLKSINEEGEKRELSYSQVLSQIKSVSSWLKKEGYKKGDRIGIYMPMIPEIVPVFLGIIRSGMIAIPLFSGFGEEPIRIRVEDGGIKAIFTVDVSTRKGKEIDMFSNIEKLDLEKIVLPRRKELKNYHNLYEVFKTTGDGYEKTETEDPIMILYTSGTTGRPKGCVHTHDGFPIKAAADVYFQFDMKERETISWITDLGWMMGPWIIFSSYLLKGKLALFEGYLSPSLLESFVNELNVDVLGLSASLVRAIKTSSVNFSPRIIGNTGEPIDQATWEWLFKTTSSPIINYSGGTEISGGILGNYVIKDILPSSFNGFSPGIKADFFGDDGKRVEPNKVGELVILSVWPGMTRGFWKDPERYIRTYWSKWKDVWLHGDLAFYDNNGYYYIVGRSDDTIKVSGKRIGPAEVEAVIDSYPGVLESGCVGVPDELKGEKIVCLAVKRQEIDVKTLKEYVERKLGKAISPSNIVFVPELPRTRNAKIMRRVIRSIIVGSDIGDISSLENPWVLEDIKKALS</sequence>
<dbReference type="EC" id="6.2.1.1" evidence="2"/>
<comment type="caution">
    <text evidence="9">The sequence shown here is derived from an EMBL/GenBank/DDBJ whole genome shotgun (WGS) entry which is preliminary data.</text>
</comment>
<gene>
    <name evidence="9" type="ORF">CM19_11055</name>
</gene>
<accession>A0A031LIP2</accession>
<dbReference type="Pfam" id="PF13193">
    <property type="entry name" value="AMP-binding_C"/>
    <property type="match status" value="1"/>
</dbReference>
<evidence type="ECO:0000259" key="7">
    <source>
        <dbReference type="Pfam" id="PF13193"/>
    </source>
</evidence>
<dbReference type="InterPro" id="IPR025110">
    <property type="entry name" value="AMP-bd_C"/>
</dbReference>
<evidence type="ECO:0000256" key="2">
    <source>
        <dbReference type="ARBA" id="ARBA00013275"/>
    </source>
</evidence>
<dbReference type="InterPro" id="IPR032387">
    <property type="entry name" value="ACAS_N"/>
</dbReference>
<protein>
    <recommendedName>
        <fullName evidence="2">acetate--CoA ligase</fullName>
        <ecNumber evidence="2">6.2.1.1</ecNumber>
    </recommendedName>
</protein>
<keyword evidence="4" id="KW-0547">Nucleotide-binding</keyword>
<evidence type="ECO:0000256" key="5">
    <source>
        <dbReference type="ARBA" id="ARBA00022840"/>
    </source>
</evidence>
<dbReference type="InterPro" id="IPR042099">
    <property type="entry name" value="ANL_N_sf"/>
</dbReference>
<evidence type="ECO:0000256" key="1">
    <source>
        <dbReference type="ARBA" id="ARBA00006432"/>
    </source>
</evidence>
<dbReference type="STRING" id="1160895.CM19_11055"/>
<dbReference type="GO" id="GO:0005524">
    <property type="term" value="F:ATP binding"/>
    <property type="evidence" value="ECO:0007669"/>
    <property type="project" value="UniProtKB-KW"/>
</dbReference>
<dbReference type="InterPro" id="IPR000873">
    <property type="entry name" value="AMP-dep_synth/lig_dom"/>
</dbReference>
<dbReference type="AlphaFoldDB" id="A0A031LIP2"/>
<dbReference type="EMBL" id="JFZT01000057">
    <property type="protein sequence ID" value="EZQ02007.1"/>
    <property type="molecule type" value="Genomic_DNA"/>
</dbReference>